<evidence type="ECO:0000256" key="1">
    <source>
        <dbReference type="SAM" id="MobiDB-lite"/>
    </source>
</evidence>
<dbReference type="PROSITE" id="PS51384">
    <property type="entry name" value="FAD_FR"/>
    <property type="match status" value="1"/>
</dbReference>
<accession>A0ABQ2KX85</accession>
<dbReference type="PANTHER" id="PTHR30157">
    <property type="entry name" value="FERRIC REDUCTASE, NADPH-DEPENDENT"/>
    <property type="match status" value="1"/>
</dbReference>
<keyword evidence="4" id="KW-1185">Reference proteome</keyword>
<dbReference type="InterPro" id="IPR039374">
    <property type="entry name" value="SIP_fam"/>
</dbReference>
<dbReference type="EMBL" id="BMNE01000009">
    <property type="protein sequence ID" value="GGN95561.1"/>
    <property type="molecule type" value="Genomic_DNA"/>
</dbReference>
<dbReference type="PANTHER" id="PTHR30157:SF0">
    <property type="entry name" value="NADPH-DEPENDENT FERRIC-CHELATE REDUCTASE"/>
    <property type="match status" value="1"/>
</dbReference>
<evidence type="ECO:0000259" key="2">
    <source>
        <dbReference type="PROSITE" id="PS51384"/>
    </source>
</evidence>
<reference evidence="4" key="1">
    <citation type="journal article" date="2019" name="Int. J. Syst. Evol. Microbiol.">
        <title>The Global Catalogue of Microorganisms (GCM) 10K type strain sequencing project: providing services to taxonomists for standard genome sequencing and annotation.</title>
        <authorList>
            <consortium name="The Broad Institute Genomics Platform"/>
            <consortium name="The Broad Institute Genome Sequencing Center for Infectious Disease"/>
            <person name="Wu L."/>
            <person name="Ma J."/>
        </authorList>
    </citation>
    <scope>NUCLEOTIDE SEQUENCE [LARGE SCALE GENOMIC DNA]</scope>
    <source>
        <strain evidence="4">CGMCC 4.7329</strain>
    </source>
</reference>
<dbReference type="Gene3D" id="3.40.50.80">
    <property type="entry name" value="Nucleotide-binding domain of ferredoxin-NADP reductase (FNR) module"/>
    <property type="match status" value="1"/>
</dbReference>
<dbReference type="InterPro" id="IPR039261">
    <property type="entry name" value="FNR_nucleotide-bd"/>
</dbReference>
<sequence length="293" mass="32082">MATVTAANRSTMAYATLRVRRVVRLTPRMVRITLTCADPAALADVGPDQYTKLFFPLPGQARPAVPPPVDDAVGGVMSWYQRYLAMPDEIRPPMRTYTIRAQRPALGELDIDFALHPDHAGPASDWASAAAPGDEIGLLCPARALYSPQPDPAWQLLVGDETAIPAIGAIVERLDAGVTVRAFIEVAGPQDEQRFDTGADVRIEWVHRGDRAHGEAVVETVCAAELPEGVPYAWISGEATLVKLARRNLVRDRGIDQRAITFTGYWRQGRNEEDNGREKVRRAVAGEPLVDED</sequence>
<dbReference type="InterPro" id="IPR017938">
    <property type="entry name" value="Riboflavin_synthase-like_b-brl"/>
</dbReference>
<gene>
    <name evidence="3" type="ORF">GCM10011610_59660</name>
</gene>
<dbReference type="Pfam" id="PF08021">
    <property type="entry name" value="FAD_binding_9"/>
    <property type="match status" value="1"/>
</dbReference>
<dbReference type="Proteomes" id="UP000658127">
    <property type="component" value="Unassembled WGS sequence"/>
</dbReference>
<proteinExistence type="predicted"/>
<dbReference type="CDD" id="cd06193">
    <property type="entry name" value="siderophore_interacting"/>
    <property type="match status" value="1"/>
</dbReference>
<comment type="caution">
    <text evidence="3">The sequence shown here is derived from an EMBL/GenBank/DDBJ whole genome shotgun (WGS) entry which is preliminary data.</text>
</comment>
<dbReference type="Gene3D" id="2.40.30.10">
    <property type="entry name" value="Translation factors"/>
    <property type="match status" value="1"/>
</dbReference>
<organism evidence="3 4">
    <name type="scientific">Nocardia rhizosphaerihabitans</name>
    <dbReference type="NCBI Taxonomy" id="1691570"/>
    <lineage>
        <taxon>Bacteria</taxon>
        <taxon>Bacillati</taxon>
        <taxon>Actinomycetota</taxon>
        <taxon>Actinomycetes</taxon>
        <taxon>Mycobacteriales</taxon>
        <taxon>Nocardiaceae</taxon>
        <taxon>Nocardia</taxon>
    </lineage>
</organism>
<dbReference type="InterPro" id="IPR007037">
    <property type="entry name" value="SIP_rossman_dom"/>
</dbReference>
<evidence type="ECO:0000313" key="4">
    <source>
        <dbReference type="Proteomes" id="UP000658127"/>
    </source>
</evidence>
<dbReference type="RefSeq" id="WP_229740238.1">
    <property type="nucleotide sequence ID" value="NZ_BMNE01000009.1"/>
</dbReference>
<protein>
    <submittedName>
        <fullName evidence="3">Siderophore-interacting protein</fullName>
    </submittedName>
</protein>
<evidence type="ECO:0000313" key="3">
    <source>
        <dbReference type="EMBL" id="GGN95561.1"/>
    </source>
</evidence>
<dbReference type="SUPFAM" id="SSF63380">
    <property type="entry name" value="Riboflavin synthase domain-like"/>
    <property type="match status" value="1"/>
</dbReference>
<dbReference type="InterPro" id="IPR017927">
    <property type="entry name" value="FAD-bd_FR_type"/>
</dbReference>
<feature type="domain" description="FAD-binding FR-type" evidence="2">
    <location>
        <begin position="12"/>
        <end position="148"/>
    </location>
</feature>
<feature type="region of interest" description="Disordered" evidence="1">
    <location>
        <begin position="271"/>
        <end position="293"/>
    </location>
</feature>
<dbReference type="Pfam" id="PF04954">
    <property type="entry name" value="SIP"/>
    <property type="match status" value="1"/>
</dbReference>
<dbReference type="InterPro" id="IPR013113">
    <property type="entry name" value="SIP_FAD-bd"/>
</dbReference>
<name>A0ABQ2KX85_9NOCA</name>